<dbReference type="Proteomes" id="UP000178894">
    <property type="component" value="Unassembled WGS sequence"/>
</dbReference>
<dbReference type="EMBL" id="MFIQ01000001">
    <property type="protein sequence ID" value="OGF93926.1"/>
    <property type="molecule type" value="Genomic_DNA"/>
</dbReference>
<organism evidence="1 2">
    <name type="scientific">Candidatus Giovannonibacteria bacterium RIFCSPLOWO2_12_FULL_44_15</name>
    <dbReference type="NCBI Taxonomy" id="1798364"/>
    <lineage>
        <taxon>Bacteria</taxon>
        <taxon>Candidatus Giovannoniibacteriota</taxon>
    </lineage>
</organism>
<proteinExistence type="predicted"/>
<comment type="caution">
    <text evidence="1">The sequence shown here is derived from an EMBL/GenBank/DDBJ whole genome shotgun (WGS) entry which is preliminary data.</text>
</comment>
<evidence type="ECO:0000313" key="1">
    <source>
        <dbReference type="EMBL" id="OGF93926.1"/>
    </source>
</evidence>
<gene>
    <name evidence="1" type="ORF">A3G54_03105</name>
</gene>
<evidence type="ECO:0000313" key="2">
    <source>
        <dbReference type="Proteomes" id="UP000178894"/>
    </source>
</evidence>
<sequence>MDSANSERRPSSNSFLGWSGFAFTLSISKKKTLELLFGSGKSVIVREYMKFIKLTITEKLNKFYTCRGARHRRIKRMADLVASGDRAVYDLCLRYRKYK</sequence>
<name>A0A1F5Y1I6_9BACT</name>
<accession>A0A1F5Y1I6</accession>
<reference evidence="1 2" key="1">
    <citation type="journal article" date="2016" name="Nat. Commun.">
        <title>Thousands of microbial genomes shed light on interconnected biogeochemical processes in an aquifer system.</title>
        <authorList>
            <person name="Anantharaman K."/>
            <person name="Brown C.T."/>
            <person name="Hug L.A."/>
            <person name="Sharon I."/>
            <person name="Castelle C.J."/>
            <person name="Probst A.J."/>
            <person name="Thomas B.C."/>
            <person name="Singh A."/>
            <person name="Wilkins M.J."/>
            <person name="Karaoz U."/>
            <person name="Brodie E.L."/>
            <person name="Williams K.H."/>
            <person name="Hubbard S.S."/>
            <person name="Banfield J.F."/>
        </authorList>
    </citation>
    <scope>NUCLEOTIDE SEQUENCE [LARGE SCALE GENOMIC DNA]</scope>
</reference>
<dbReference type="AlphaFoldDB" id="A0A1F5Y1I6"/>
<protein>
    <submittedName>
        <fullName evidence="1">Uncharacterized protein</fullName>
    </submittedName>
</protein>